<dbReference type="Proteomes" id="UP000077701">
    <property type="component" value="Unassembled WGS sequence"/>
</dbReference>
<evidence type="ECO:0000313" key="1">
    <source>
        <dbReference type="EMBL" id="GAT68950.1"/>
    </source>
</evidence>
<keyword evidence="2" id="KW-1185">Reference proteome</keyword>
<dbReference type="AlphaFoldDB" id="A0A171DJD5"/>
<proteinExistence type="predicted"/>
<evidence type="ECO:0000313" key="2">
    <source>
        <dbReference type="Proteomes" id="UP000077701"/>
    </source>
</evidence>
<sequence length="145" mass="16728">MPPLVLYGTNPVFLTGRWWAEGRRWAHISWIVTGEQEPPQPFLTDKHLPYEDISELATESYQQLRDDPAVRLVLPPLVICRGHVAFLRRWRRGGNTWWALTSRVICDPAPGPRHPRLIEDRAAAMDVRPIEGEGYRRVPRIYAGP</sequence>
<gene>
    <name evidence="1" type="ORF">PS9374_04615</name>
</gene>
<organism evidence="1 2">
    <name type="scientific">Planomonospora sphaerica</name>
    <dbReference type="NCBI Taxonomy" id="161355"/>
    <lineage>
        <taxon>Bacteria</taxon>
        <taxon>Bacillati</taxon>
        <taxon>Actinomycetota</taxon>
        <taxon>Actinomycetes</taxon>
        <taxon>Streptosporangiales</taxon>
        <taxon>Streptosporangiaceae</taxon>
        <taxon>Planomonospora</taxon>
    </lineage>
</organism>
<reference evidence="2" key="2">
    <citation type="submission" date="2016-04" db="EMBL/GenBank/DDBJ databases">
        <title>Planomonospora sphaerica JCM9374 whole genome shotgun sequence.</title>
        <authorList>
            <person name="Suzuki T."/>
            <person name="Dohra H."/>
            <person name="Kodani S."/>
        </authorList>
    </citation>
    <scope>NUCLEOTIDE SEQUENCE [LARGE SCALE GENOMIC DNA]</scope>
    <source>
        <strain evidence="2">JCM 9374</strain>
    </source>
</reference>
<name>A0A171DJD5_9ACTN</name>
<comment type="caution">
    <text evidence="1">The sequence shown here is derived from an EMBL/GenBank/DDBJ whole genome shotgun (WGS) entry which is preliminary data.</text>
</comment>
<protein>
    <submittedName>
        <fullName evidence="1">Uncharacterized protein</fullName>
    </submittedName>
</protein>
<reference evidence="1 2" key="1">
    <citation type="journal article" date="2016" name="Genome Announc.">
        <title>Draft Genome Sequence of Planomonospora sphaerica JCM9374, a Rare Actinomycete.</title>
        <authorList>
            <person name="Dohra H."/>
            <person name="Suzuki T."/>
            <person name="Inoue Y."/>
            <person name="Kodani S."/>
        </authorList>
    </citation>
    <scope>NUCLEOTIDE SEQUENCE [LARGE SCALE GENOMIC DNA]</scope>
    <source>
        <strain evidence="1 2">JCM 9374</strain>
    </source>
</reference>
<accession>A0A171DJD5</accession>
<dbReference type="EMBL" id="BDCX01000011">
    <property type="protein sequence ID" value="GAT68950.1"/>
    <property type="molecule type" value="Genomic_DNA"/>
</dbReference>